<dbReference type="PANTHER" id="PTHR43550">
    <property type="entry name" value="3-KETODIHYDROSPHINGOSINE REDUCTASE"/>
    <property type="match status" value="1"/>
</dbReference>
<dbReference type="OrthoDB" id="10267115at2759"/>
<protein>
    <submittedName>
        <fullName evidence="1">3-ketodihydrosphingosine reductase</fullName>
    </submittedName>
</protein>
<name>A0A8H8UJQ0_9HELO</name>
<dbReference type="GO" id="GO:0005789">
    <property type="term" value="C:endoplasmic reticulum membrane"/>
    <property type="evidence" value="ECO:0007669"/>
    <property type="project" value="TreeGrafter"/>
</dbReference>
<dbReference type="InterPro" id="IPR002347">
    <property type="entry name" value="SDR_fam"/>
</dbReference>
<dbReference type="PANTHER" id="PTHR43550:SF3">
    <property type="entry name" value="3-KETODIHYDROSPHINGOSINE REDUCTASE"/>
    <property type="match status" value="1"/>
</dbReference>
<dbReference type="Proteomes" id="UP000443090">
    <property type="component" value="Unassembled WGS sequence"/>
</dbReference>
<organism evidence="1 2">
    <name type="scientific">Lachnellula occidentalis</name>
    <dbReference type="NCBI Taxonomy" id="215460"/>
    <lineage>
        <taxon>Eukaryota</taxon>
        <taxon>Fungi</taxon>
        <taxon>Dikarya</taxon>
        <taxon>Ascomycota</taxon>
        <taxon>Pezizomycotina</taxon>
        <taxon>Leotiomycetes</taxon>
        <taxon>Helotiales</taxon>
        <taxon>Lachnaceae</taxon>
        <taxon>Lachnellula</taxon>
    </lineage>
</organism>
<proteinExistence type="predicted"/>
<dbReference type="GO" id="GO:0047560">
    <property type="term" value="F:3-dehydrosphinganine reductase activity"/>
    <property type="evidence" value="ECO:0007669"/>
    <property type="project" value="TreeGrafter"/>
</dbReference>
<dbReference type="GO" id="GO:0030148">
    <property type="term" value="P:sphingolipid biosynthetic process"/>
    <property type="evidence" value="ECO:0007669"/>
    <property type="project" value="TreeGrafter"/>
</dbReference>
<reference evidence="1 2" key="1">
    <citation type="submission" date="2018-05" db="EMBL/GenBank/DDBJ databases">
        <title>Genome sequencing and assembly of the regulated plant pathogen Lachnellula willkommii and related sister species for the development of diagnostic species identification markers.</title>
        <authorList>
            <person name="Giroux E."/>
            <person name="Bilodeau G."/>
        </authorList>
    </citation>
    <scope>NUCLEOTIDE SEQUENCE [LARGE SCALE GENOMIC DNA]</scope>
    <source>
        <strain evidence="1 2">CBS 160.35</strain>
    </source>
</reference>
<dbReference type="SUPFAM" id="SSF51735">
    <property type="entry name" value="NAD(P)-binding Rossmann-fold domains"/>
    <property type="match status" value="1"/>
</dbReference>
<evidence type="ECO:0000313" key="1">
    <source>
        <dbReference type="EMBL" id="TVY47431.1"/>
    </source>
</evidence>
<keyword evidence="2" id="KW-1185">Reference proteome</keyword>
<sequence>MAVDLTPWTIAGLVLGLLLLLPTVMGFFSRNKFNVSGKSSLPERPRYRAMLGSWRKHYPKSRHISQLATALPRVKLTIKRVQASAANASTQRFQYISADVSEPDGAARIIAEAIAWNSGESPDIVWCIAGASYPNLFVETPISTMRQQMDVNFWSCADMAHVVLKEWLTPSALQQGKERHLVFTSSIVAFCALTGYTPYAPAKAAIKSLSDTLAQEVLLYGNNVKIHTVFPCTILSPGYVVENQSKPGVTHILEAADPKQTPEEAAARSIAGLEKGQYLVTLNWIGSIMRACAWGTSPRNNWLFDTLETWLASIVMLFVGLDMDAKVVSYRKKHGHPSTYTKKI</sequence>
<dbReference type="InterPro" id="IPR036291">
    <property type="entry name" value="NAD(P)-bd_dom_sf"/>
</dbReference>
<dbReference type="GO" id="GO:0006666">
    <property type="term" value="P:3-keto-sphinganine metabolic process"/>
    <property type="evidence" value="ECO:0007669"/>
    <property type="project" value="TreeGrafter"/>
</dbReference>
<dbReference type="Pfam" id="PF00106">
    <property type="entry name" value="adh_short"/>
    <property type="match status" value="1"/>
</dbReference>
<evidence type="ECO:0000313" key="2">
    <source>
        <dbReference type="Proteomes" id="UP000443090"/>
    </source>
</evidence>
<gene>
    <name evidence="1" type="primary">tsc10</name>
    <name evidence="1" type="ORF">LOCC1_G003057</name>
</gene>
<dbReference type="Gene3D" id="3.40.50.720">
    <property type="entry name" value="NAD(P)-binding Rossmann-like Domain"/>
    <property type="match status" value="1"/>
</dbReference>
<accession>A0A8H8UJQ0</accession>
<dbReference type="EMBL" id="QGMI01000092">
    <property type="protein sequence ID" value="TVY47431.1"/>
    <property type="molecule type" value="Genomic_DNA"/>
</dbReference>
<comment type="caution">
    <text evidence="1">The sequence shown here is derived from an EMBL/GenBank/DDBJ whole genome shotgun (WGS) entry which is preliminary data.</text>
</comment>
<dbReference type="AlphaFoldDB" id="A0A8H8UJQ0"/>